<proteinExistence type="predicted"/>
<feature type="transmembrane region" description="Helical" evidence="1">
    <location>
        <begin position="174"/>
        <end position="196"/>
    </location>
</feature>
<feature type="transmembrane region" description="Helical" evidence="1">
    <location>
        <begin position="142"/>
        <end position="162"/>
    </location>
</feature>
<sequence length="274" mass="29565">MTTAAATFPRLARPSAMRALKTAAVFWFAVTALGQVMFVLYVLGFHGRAIALGQPELMNKVLPKGYVPGDTAGNLALAIHVLLAAVIIGSGLLQLVPQCRTLAPRLHRWNGRLYVVLAVVSSIAGALMLVTRGTIGGPLMHAGMLLDALLVLVFAWLAVRAARAKRFDRHRRWALRLFMVVSAVWFFRIGLMGWLLLNGGPAGFDPVTFRGPFVDVLAFAQYLLPLAVLELYLRARSSANALLQGATAALLTGAALFMCVGIFGATMGMWLPRL</sequence>
<reference evidence="2 3" key="1">
    <citation type="submission" date="2019-12" db="EMBL/GenBank/DDBJ databases">
        <title>Novel species isolated from a subtropical stream in China.</title>
        <authorList>
            <person name="Lu H."/>
        </authorList>
    </citation>
    <scope>NUCLEOTIDE SEQUENCE [LARGE SCALE GENOMIC DNA]</scope>
    <source>
        <strain evidence="2 3">DS3</strain>
    </source>
</reference>
<feature type="transmembrane region" description="Helical" evidence="1">
    <location>
        <begin position="75"/>
        <end position="93"/>
    </location>
</feature>
<dbReference type="RefSeq" id="WP_161024224.1">
    <property type="nucleotide sequence ID" value="NZ_WWCJ01000002.1"/>
</dbReference>
<evidence type="ECO:0000256" key="1">
    <source>
        <dbReference type="SAM" id="Phobius"/>
    </source>
</evidence>
<keyword evidence="1" id="KW-0812">Transmembrane</keyword>
<feature type="transmembrane region" description="Helical" evidence="1">
    <location>
        <begin position="216"/>
        <end position="233"/>
    </location>
</feature>
<keyword evidence="1" id="KW-0472">Membrane</keyword>
<dbReference type="EMBL" id="WWCJ01000002">
    <property type="protein sequence ID" value="MYN01211.1"/>
    <property type="molecule type" value="Genomic_DNA"/>
</dbReference>
<name>A0A6N9HCC2_9BURK</name>
<comment type="caution">
    <text evidence="2">The sequence shown here is derived from an EMBL/GenBank/DDBJ whole genome shotgun (WGS) entry which is preliminary data.</text>
</comment>
<protein>
    <submittedName>
        <fullName evidence="2">DUF2306 domain-containing protein</fullName>
    </submittedName>
</protein>
<feature type="transmembrane region" description="Helical" evidence="1">
    <location>
        <begin position="245"/>
        <end position="271"/>
    </location>
</feature>
<dbReference type="InterPro" id="IPR018750">
    <property type="entry name" value="DUF2306_membrane"/>
</dbReference>
<dbReference type="AlphaFoldDB" id="A0A6N9HCC2"/>
<gene>
    <name evidence="2" type="ORF">GTP41_03765</name>
</gene>
<feature type="transmembrane region" description="Helical" evidence="1">
    <location>
        <begin position="113"/>
        <end position="130"/>
    </location>
</feature>
<keyword evidence="1" id="KW-1133">Transmembrane helix</keyword>
<accession>A0A6N9HCC2</accession>
<evidence type="ECO:0000313" key="3">
    <source>
        <dbReference type="Proteomes" id="UP000448575"/>
    </source>
</evidence>
<dbReference type="Proteomes" id="UP000448575">
    <property type="component" value="Unassembled WGS sequence"/>
</dbReference>
<organism evidence="2 3">
    <name type="scientific">Pseudoduganella guangdongensis</name>
    <dbReference type="NCBI Taxonomy" id="2692179"/>
    <lineage>
        <taxon>Bacteria</taxon>
        <taxon>Pseudomonadati</taxon>
        <taxon>Pseudomonadota</taxon>
        <taxon>Betaproteobacteria</taxon>
        <taxon>Burkholderiales</taxon>
        <taxon>Oxalobacteraceae</taxon>
        <taxon>Telluria group</taxon>
        <taxon>Pseudoduganella</taxon>
    </lineage>
</organism>
<evidence type="ECO:0000313" key="2">
    <source>
        <dbReference type="EMBL" id="MYN01211.1"/>
    </source>
</evidence>
<keyword evidence="3" id="KW-1185">Reference proteome</keyword>
<dbReference type="Pfam" id="PF10067">
    <property type="entry name" value="DUF2306"/>
    <property type="match status" value="1"/>
</dbReference>